<feature type="compositionally biased region" description="Polar residues" evidence="7">
    <location>
        <begin position="87"/>
        <end position="100"/>
    </location>
</feature>
<dbReference type="OMA" id="KWECGEL"/>
<keyword evidence="2" id="KW-0597">Phosphoprotein</keyword>
<feature type="compositionally biased region" description="Basic and acidic residues" evidence="7">
    <location>
        <begin position="278"/>
        <end position="289"/>
    </location>
</feature>
<evidence type="ECO:0000313" key="11">
    <source>
        <dbReference type="EMBL" id="SCW02766.1"/>
    </source>
</evidence>
<dbReference type="OrthoDB" id="2503928at2759"/>
<evidence type="ECO:0000259" key="10">
    <source>
        <dbReference type="Pfam" id="PF12949"/>
    </source>
</evidence>
<protein>
    <submittedName>
        <fullName evidence="11">LAFE_0F13806g1_1</fullName>
    </submittedName>
</protein>
<feature type="domain" description="Man1/Src1-like C-terminal" evidence="9">
    <location>
        <begin position="408"/>
        <end position="761"/>
    </location>
</feature>
<dbReference type="InterPro" id="IPR041885">
    <property type="entry name" value="MAN1_winged_helix_dom"/>
</dbReference>
<dbReference type="PANTHER" id="PTHR47808:SF2">
    <property type="entry name" value="LEM DOMAIN-CONTAINING PROTEIN 2"/>
    <property type="match status" value="1"/>
</dbReference>
<feature type="compositionally biased region" description="Acidic residues" evidence="7">
    <location>
        <begin position="601"/>
        <end position="611"/>
    </location>
</feature>
<evidence type="ECO:0000256" key="5">
    <source>
        <dbReference type="ARBA" id="ARBA00023136"/>
    </source>
</evidence>
<evidence type="ECO:0000256" key="6">
    <source>
        <dbReference type="ARBA" id="ARBA00023242"/>
    </source>
</evidence>
<dbReference type="GO" id="GO:0005783">
    <property type="term" value="C:endoplasmic reticulum"/>
    <property type="evidence" value="ECO:0007669"/>
    <property type="project" value="TreeGrafter"/>
</dbReference>
<comment type="subcellular location">
    <subcellularLocation>
        <location evidence="1">Nucleus inner membrane</location>
    </subcellularLocation>
</comment>
<dbReference type="Pfam" id="PF12949">
    <property type="entry name" value="HeH"/>
    <property type="match status" value="1"/>
</dbReference>
<name>A0A1G4MFS2_LACFM</name>
<dbReference type="PANTHER" id="PTHR47808">
    <property type="entry name" value="INNER NUCLEAR MEMBRANE PROTEIN HEH2-RELATED"/>
    <property type="match status" value="1"/>
</dbReference>
<feature type="compositionally biased region" description="Basic and acidic residues" evidence="7">
    <location>
        <begin position="148"/>
        <end position="157"/>
    </location>
</feature>
<evidence type="ECO:0000256" key="2">
    <source>
        <dbReference type="ARBA" id="ARBA00022553"/>
    </source>
</evidence>
<dbReference type="STRING" id="4955.A0A1G4MFS2"/>
<organism evidence="11 12">
    <name type="scientific">Lachancea fermentati</name>
    <name type="common">Zygosaccharomyces fermentati</name>
    <dbReference type="NCBI Taxonomy" id="4955"/>
    <lineage>
        <taxon>Eukaryota</taxon>
        <taxon>Fungi</taxon>
        <taxon>Dikarya</taxon>
        <taxon>Ascomycota</taxon>
        <taxon>Saccharomycotina</taxon>
        <taxon>Saccharomycetes</taxon>
        <taxon>Saccharomycetales</taxon>
        <taxon>Saccharomycetaceae</taxon>
        <taxon>Lachancea</taxon>
    </lineage>
</organism>
<dbReference type="Pfam" id="PF09402">
    <property type="entry name" value="MSC"/>
    <property type="match status" value="1"/>
</dbReference>
<evidence type="ECO:0000256" key="8">
    <source>
        <dbReference type="SAM" id="Phobius"/>
    </source>
</evidence>
<keyword evidence="4 8" id="KW-1133">Transmembrane helix</keyword>
<gene>
    <name evidence="11" type="ORF">LAFE_0F13806G</name>
</gene>
<evidence type="ECO:0000256" key="1">
    <source>
        <dbReference type="ARBA" id="ARBA00004540"/>
    </source>
</evidence>
<feature type="domain" description="HeH/LEM" evidence="10">
    <location>
        <begin position="12"/>
        <end position="45"/>
    </location>
</feature>
<reference evidence="12" key="1">
    <citation type="submission" date="2016-03" db="EMBL/GenBank/DDBJ databases">
        <authorList>
            <person name="Devillers H."/>
        </authorList>
    </citation>
    <scope>NUCLEOTIDE SEQUENCE [LARGE SCALE GENOMIC DNA]</scope>
</reference>
<keyword evidence="12" id="KW-1185">Reference proteome</keyword>
<evidence type="ECO:0000256" key="4">
    <source>
        <dbReference type="ARBA" id="ARBA00022989"/>
    </source>
</evidence>
<dbReference type="GO" id="GO:0003682">
    <property type="term" value="F:chromatin binding"/>
    <property type="evidence" value="ECO:0007669"/>
    <property type="project" value="InterPro"/>
</dbReference>
<keyword evidence="3 8" id="KW-0812">Transmembrane</keyword>
<dbReference type="GO" id="GO:0071763">
    <property type="term" value="P:nuclear membrane organization"/>
    <property type="evidence" value="ECO:0007669"/>
    <property type="project" value="TreeGrafter"/>
</dbReference>
<evidence type="ECO:0000259" key="9">
    <source>
        <dbReference type="Pfam" id="PF09402"/>
    </source>
</evidence>
<keyword evidence="6" id="KW-0539">Nucleus</keyword>
<dbReference type="InterPro" id="IPR044780">
    <property type="entry name" value="Heh2/Src1"/>
</dbReference>
<keyword evidence="5 8" id="KW-0472">Membrane</keyword>
<evidence type="ECO:0000256" key="7">
    <source>
        <dbReference type="SAM" id="MobiDB-lite"/>
    </source>
</evidence>
<feature type="compositionally biased region" description="Low complexity" evidence="7">
    <location>
        <begin position="137"/>
        <end position="147"/>
    </location>
</feature>
<feature type="region of interest" description="Disordered" evidence="7">
    <location>
        <begin position="194"/>
        <end position="355"/>
    </location>
</feature>
<feature type="region of interest" description="Disordered" evidence="7">
    <location>
        <begin position="67"/>
        <end position="181"/>
    </location>
</feature>
<accession>A0A1G4MFS2</accession>
<dbReference type="Proteomes" id="UP000190831">
    <property type="component" value="Chromosome F"/>
</dbReference>
<dbReference type="Gene3D" id="1.10.10.1180">
    <property type="entry name" value="MAN1, winged-helix domain"/>
    <property type="match status" value="1"/>
</dbReference>
<feature type="compositionally biased region" description="Acidic residues" evidence="7">
    <location>
        <begin position="317"/>
        <end position="335"/>
    </location>
</feature>
<dbReference type="InterPro" id="IPR025856">
    <property type="entry name" value="HeH/LEM_domain"/>
</dbReference>
<dbReference type="GO" id="GO:0034399">
    <property type="term" value="C:nuclear periphery"/>
    <property type="evidence" value="ECO:0007669"/>
    <property type="project" value="TreeGrafter"/>
</dbReference>
<dbReference type="CDD" id="cd12935">
    <property type="entry name" value="LEM_like"/>
    <property type="match status" value="1"/>
</dbReference>
<evidence type="ECO:0000256" key="3">
    <source>
        <dbReference type="ARBA" id="ARBA00022692"/>
    </source>
</evidence>
<dbReference type="InterPro" id="IPR018996">
    <property type="entry name" value="Man1/Src1-like_C"/>
</dbReference>
<feature type="compositionally biased region" description="Polar residues" evidence="7">
    <location>
        <begin position="225"/>
        <end position="235"/>
    </location>
</feature>
<dbReference type="AlphaFoldDB" id="A0A1G4MFS2"/>
<feature type="transmembrane region" description="Helical" evidence="8">
    <location>
        <begin position="400"/>
        <end position="419"/>
    </location>
</feature>
<sequence length="765" mass="87687">MEEEYLEVGFDPKTLKVAQLRRILLEHEVTLTTGLKKADLCELFERHIKPRREELLKIKEMGPGKEVFEQSSEISVSREASAGRSESPFSGVNDFQQESVLPQKRRRDKDTGKEKKKKGRRAKTVESPIVDKVQHMKSPSKSSPHKSLVIEKFESSSDHSSNSDDIADFSFRRKTVSPDLSKLRVSPAFAEQLLRAAKQSQSTPTKNVKLEEEENHTPNEHKNTPSHLSSTAKSRSVSKEASFENMPSFSGIKDESSPIRIAIPKRTPDINEEEHEEENEKLTTDRDSVQNKGLSATAEPSESSKSDSDSPATPLADQEEDNETVESSEAEDNDDSIAVTDLEKEVSMQKITTPELATEDDVKKIEEDVTEAEKSQSDIPKKRTVRPLLLKAVKRSFKGLFHLVIFLSVILSILFGLWYREERIQVGYCGREINLPTFQNPDNLPWLENAEIFLQQFKPKCLPCPENAICYPYMKIKCRPDYVVTHSAWSLHGLFPVSDYCVKDSKREKLISEVVKKSLELLRTKNAQVKCGESENDFESGISNEELYQIFYESRAPWINSEEFDDLWVQIVQDLKNEPEITWRQLPTPESDTTGNSDSPTDADDIQEPEGDFQNIKKQGTFRSTSKKYIGLKCKFEREVHQTYQRFKYVIWTIVLSVVVVEGLKYKLRRYFRQQEKIDQLTQQVLVKLRGAARDADDSKPPYLSTVQLRDVLLVDIVDLKDKNQLWQMVSKKLENNNTNIKSSLMELHGEIMKCWQWIGPLEDE</sequence>
<feature type="compositionally biased region" description="Polar residues" evidence="7">
    <location>
        <begin position="588"/>
        <end position="600"/>
    </location>
</feature>
<feature type="region of interest" description="Disordered" evidence="7">
    <location>
        <begin position="582"/>
        <end position="617"/>
    </location>
</feature>
<feature type="transmembrane region" description="Helical" evidence="8">
    <location>
        <begin position="649"/>
        <end position="668"/>
    </location>
</feature>
<proteinExistence type="predicted"/>
<dbReference type="EMBL" id="LT598490">
    <property type="protein sequence ID" value="SCW02766.1"/>
    <property type="molecule type" value="Genomic_DNA"/>
</dbReference>
<evidence type="ECO:0000313" key="12">
    <source>
        <dbReference type="Proteomes" id="UP000190831"/>
    </source>
</evidence>
<dbReference type="GO" id="GO:0005637">
    <property type="term" value="C:nuclear inner membrane"/>
    <property type="evidence" value="ECO:0007669"/>
    <property type="project" value="UniProtKB-SubCell"/>
</dbReference>